<proteinExistence type="predicted"/>
<keyword evidence="2" id="KW-1185">Reference proteome</keyword>
<organism evidence="1 2">
    <name type="scientific">Trametes sanguinea</name>
    <dbReference type="NCBI Taxonomy" id="158606"/>
    <lineage>
        <taxon>Eukaryota</taxon>
        <taxon>Fungi</taxon>
        <taxon>Dikarya</taxon>
        <taxon>Basidiomycota</taxon>
        <taxon>Agaricomycotina</taxon>
        <taxon>Agaricomycetes</taxon>
        <taxon>Polyporales</taxon>
        <taxon>Polyporaceae</taxon>
        <taxon>Trametes</taxon>
    </lineage>
</organism>
<comment type="caution">
    <text evidence="1">The sequence shown here is derived from an EMBL/GenBank/DDBJ whole genome shotgun (WGS) entry which is preliminary data.</text>
</comment>
<name>A0ACC1Q2Y2_9APHY</name>
<reference evidence="1" key="1">
    <citation type="submission" date="2022-08" db="EMBL/GenBank/DDBJ databases">
        <title>Genome Sequence of Pycnoporus sanguineus.</title>
        <authorList>
            <person name="Buettner E."/>
        </authorList>
    </citation>
    <scope>NUCLEOTIDE SEQUENCE</scope>
    <source>
        <strain evidence="1">CG-C14</strain>
    </source>
</reference>
<gene>
    <name evidence="1" type="ORF">NUW54_g3239</name>
</gene>
<sequence length="348" mass="39583">MYARPYSWLSVPSPTLLLPRDHQDFGAWTKPIASAEVWERKAAGMFEVRVRRAVAEERLRAFVVNLSEVLLEEGEGEGGFLQHVVDTLWLFPVCDHCQTLSDFTELDIANTRPFWGTKTTGRKLVQNEPGAGTERDASWVQQQVLQGFGLYLHCGLEPMAGEIKWLNIWWNNSNPRLITSYYLQAVRRLGAIPLVTQSDPGMENYGITNAHTYMRHVLDSTLSDTLQHRWMRKHMNIKPEILCPAEFNVSDFKIPVPPELLEDVERQWAPSAHPMFKCAPGYIECKMVEAFTTLGSPVVSSETFWPIYLQVVQYMLAPEYNNTEDIARLQAVSCSAPQSDHNGLCRAL</sequence>
<dbReference type="Proteomes" id="UP001144978">
    <property type="component" value="Unassembled WGS sequence"/>
</dbReference>
<accession>A0ACC1Q2Y2</accession>
<evidence type="ECO:0000313" key="2">
    <source>
        <dbReference type="Proteomes" id="UP001144978"/>
    </source>
</evidence>
<protein>
    <submittedName>
        <fullName evidence="1">Uncharacterized protein</fullName>
    </submittedName>
</protein>
<dbReference type="EMBL" id="JANSHE010000665">
    <property type="protein sequence ID" value="KAJ3008217.1"/>
    <property type="molecule type" value="Genomic_DNA"/>
</dbReference>
<evidence type="ECO:0000313" key="1">
    <source>
        <dbReference type="EMBL" id="KAJ3008217.1"/>
    </source>
</evidence>